<dbReference type="PANTHER" id="PTHR42923:SF45">
    <property type="entry name" value="15-CIS-PHYTOENE DESATURASE, CHLOROPLASTIC_CHROMOPLASTIC"/>
    <property type="match status" value="1"/>
</dbReference>
<evidence type="ECO:0000259" key="3">
    <source>
        <dbReference type="PROSITE" id="PS50206"/>
    </source>
</evidence>
<dbReference type="InterPro" id="IPR001613">
    <property type="entry name" value="Flavin_amine_oxidase"/>
</dbReference>
<dbReference type="EMBL" id="CP072642">
    <property type="protein sequence ID" value="QUV93752.1"/>
    <property type="molecule type" value="Genomic_DNA"/>
</dbReference>
<protein>
    <submittedName>
        <fullName evidence="4">FAD-dependent oxidoreductase</fullName>
    </submittedName>
</protein>
<dbReference type="SUPFAM" id="SSF51905">
    <property type="entry name" value="FAD/NAD(P)-binding domain"/>
    <property type="match status" value="1"/>
</dbReference>
<dbReference type="Proteomes" id="UP000677668">
    <property type="component" value="Chromosome 1"/>
</dbReference>
<dbReference type="InterPro" id="IPR002937">
    <property type="entry name" value="Amino_oxidase"/>
</dbReference>
<dbReference type="Pfam" id="PF01593">
    <property type="entry name" value="Amino_oxidase"/>
    <property type="match status" value="1"/>
</dbReference>
<dbReference type="Gene3D" id="3.50.50.60">
    <property type="entry name" value="FAD/NAD(P)-binding domain"/>
    <property type="match status" value="1"/>
</dbReference>
<evidence type="ECO:0000313" key="4">
    <source>
        <dbReference type="EMBL" id="QUV93752.1"/>
    </source>
</evidence>
<sequence length="475" mass="53385">MTAPALATATGGRPRVIICGGGLAGLAAAKTLVDNGFEIELLEQRPILGGKVSAWKDADGDWIETGLHVFFGAYVEIYELMKELGIYNRILWKEHKLTYTLAGGERFSFRTTKLPSPLHLLPAVFENHYFSLPEKLTLGKSLFPMVFGNEQYMAEQDRYTYQEWHRRWGINERMLKKMFLPMTLSLKFMPPEEISAKVVLDVAGTFLREPHASRMGFLKGSPQEHLTQPLADYITNKGGRIRTNCNVKTLLLNEKRQIAGVELITGERIVGDYYLTALPIHKLQRVIPSELKEDPFFGNLDQFEGVPVVTVQMWFDRQISFIDNILFCPDGIIPVYADFGNTTPDYFLDQKAEMAQRRSRMEFVVAPARDIIGQSDEEIVGRVWENVKSCFPNTAPKANVTKATVVRVPQSVFATKPGIDRLRPTQKTPVPNFFLAGGYTQQRFYDSMEGAVSSGRRAAAAILEAHRSQGALARG</sequence>
<feature type="domain" description="Rhodanese" evidence="3">
    <location>
        <begin position="16"/>
        <end position="64"/>
    </location>
</feature>
<reference evidence="4 5" key="1">
    <citation type="submission" date="2021-03" db="EMBL/GenBank/DDBJ databases">
        <title>Genomic and phenotypic characterization of Chloracidobacterium isolates provides evidence for multiple species.</title>
        <authorList>
            <person name="Saini M.K."/>
            <person name="Costas A.M.G."/>
            <person name="Tank M."/>
            <person name="Bryant D.A."/>
        </authorList>
    </citation>
    <scope>NUCLEOTIDE SEQUENCE [LARGE SCALE GENOMIC DNA]</scope>
    <source>
        <strain evidence="4 5">N</strain>
    </source>
</reference>
<name>A0ABX8AZG3_9BACT</name>
<dbReference type="InterPro" id="IPR050464">
    <property type="entry name" value="Zeta_carotene_desat/Oxidored"/>
</dbReference>
<dbReference type="InterPro" id="IPR036188">
    <property type="entry name" value="FAD/NAD-bd_sf"/>
</dbReference>
<proteinExistence type="predicted"/>
<organism evidence="4 5">
    <name type="scientific">Chloracidobacterium sp. N</name>
    <dbReference type="NCBI Taxonomy" id="2821540"/>
    <lineage>
        <taxon>Bacteria</taxon>
        <taxon>Pseudomonadati</taxon>
        <taxon>Acidobacteriota</taxon>
        <taxon>Terriglobia</taxon>
        <taxon>Terriglobales</taxon>
        <taxon>Acidobacteriaceae</taxon>
        <taxon>Chloracidobacterium</taxon>
        <taxon>Chloracidobacterium aggregatum</taxon>
    </lineage>
</organism>
<keyword evidence="2" id="KW-0560">Oxidoreductase</keyword>
<evidence type="ECO:0000256" key="1">
    <source>
        <dbReference type="ARBA" id="ARBA00001974"/>
    </source>
</evidence>
<comment type="cofactor">
    <cofactor evidence="1">
        <name>FAD</name>
        <dbReference type="ChEBI" id="CHEBI:57692"/>
    </cofactor>
</comment>
<gene>
    <name evidence="4" type="ORF">J8C05_10335</name>
</gene>
<evidence type="ECO:0000313" key="5">
    <source>
        <dbReference type="Proteomes" id="UP000677668"/>
    </source>
</evidence>
<accession>A0ABX8AZG3</accession>
<dbReference type="PRINTS" id="PR00757">
    <property type="entry name" value="AMINEOXDASEF"/>
</dbReference>
<dbReference type="RefSeq" id="WP_211422102.1">
    <property type="nucleotide sequence ID" value="NZ_CP072642.1"/>
</dbReference>
<keyword evidence="5" id="KW-1185">Reference proteome</keyword>
<dbReference type="InterPro" id="IPR001763">
    <property type="entry name" value="Rhodanese-like_dom"/>
</dbReference>
<dbReference type="PROSITE" id="PS50206">
    <property type="entry name" value="RHODANESE_3"/>
    <property type="match status" value="1"/>
</dbReference>
<dbReference type="PANTHER" id="PTHR42923">
    <property type="entry name" value="PROTOPORPHYRINOGEN OXIDASE"/>
    <property type="match status" value="1"/>
</dbReference>
<evidence type="ECO:0000256" key="2">
    <source>
        <dbReference type="ARBA" id="ARBA00023002"/>
    </source>
</evidence>